<evidence type="ECO:0000256" key="1">
    <source>
        <dbReference type="SAM" id="Phobius"/>
    </source>
</evidence>
<keyword evidence="1" id="KW-1133">Transmembrane helix</keyword>
<feature type="transmembrane region" description="Helical" evidence="1">
    <location>
        <begin position="505"/>
        <end position="525"/>
    </location>
</feature>
<dbReference type="AlphaFoldDB" id="A0A8J2PVP7"/>
<dbReference type="PANTHER" id="PTHR21696">
    <property type="entry name" value="PROTEIN UNC-79 HOMOLOG"/>
    <property type="match status" value="1"/>
</dbReference>
<comment type="caution">
    <text evidence="2">The sequence shown here is derived from an EMBL/GenBank/DDBJ whole genome shotgun (WGS) entry which is preliminary data.</text>
</comment>
<name>A0A8J2PVP7_9BILA</name>
<accession>A0A8J2PVP7</accession>
<dbReference type="OrthoDB" id="6270916at2759"/>
<feature type="non-terminal residue" evidence="2">
    <location>
        <position position="1"/>
    </location>
</feature>
<dbReference type="PANTHER" id="PTHR21696:SF2">
    <property type="entry name" value="PROTEIN UNC-79 HOMOLOG"/>
    <property type="match status" value="1"/>
</dbReference>
<protein>
    <submittedName>
        <fullName evidence="2">Uncharacterized protein</fullName>
    </submittedName>
</protein>
<reference evidence="2" key="1">
    <citation type="submission" date="2021-09" db="EMBL/GenBank/DDBJ databases">
        <authorList>
            <consortium name="Pathogen Informatics"/>
        </authorList>
    </citation>
    <scope>NUCLEOTIDE SEQUENCE</scope>
</reference>
<feature type="transmembrane region" description="Helical" evidence="1">
    <location>
        <begin position="476"/>
        <end position="499"/>
    </location>
</feature>
<dbReference type="Pfam" id="PF14776">
    <property type="entry name" value="UNC-79"/>
    <property type="match status" value="1"/>
</dbReference>
<evidence type="ECO:0000313" key="3">
    <source>
        <dbReference type="Proteomes" id="UP000746747"/>
    </source>
</evidence>
<proteinExistence type="predicted"/>
<gene>
    <name evidence="2" type="ORF">CJOHNSTONI_LOCUS619</name>
</gene>
<keyword evidence="3" id="KW-1185">Reference proteome</keyword>
<organism evidence="2 3">
    <name type="scientific">Cercopithifilaria johnstoni</name>
    <dbReference type="NCBI Taxonomy" id="2874296"/>
    <lineage>
        <taxon>Eukaryota</taxon>
        <taxon>Metazoa</taxon>
        <taxon>Ecdysozoa</taxon>
        <taxon>Nematoda</taxon>
        <taxon>Chromadorea</taxon>
        <taxon>Rhabditida</taxon>
        <taxon>Spirurina</taxon>
        <taxon>Spiruromorpha</taxon>
        <taxon>Filarioidea</taxon>
        <taxon>Onchocercidae</taxon>
        <taxon>Cercopithifilaria</taxon>
    </lineage>
</organism>
<dbReference type="InterPro" id="IPR024855">
    <property type="entry name" value="UNC79"/>
</dbReference>
<dbReference type="EMBL" id="CAKAEH010000159">
    <property type="protein sequence ID" value="CAG9530095.1"/>
    <property type="molecule type" value="Genomic_DNA"/>
</dbReference>
<keyword evidence="1" id="KW-0812">Transmembrane</keyword>
<keyword evidence="1" id="KW-0472">Membrane</keyword>
<dbReference type="Proteomes" id="UP000746747">
    <property type="component" value="Unassembled WGS sequence"/>
</dbReference>
<evidence type="ECO:0000313" key="2">
    <source>
        <dbReference type="EMBL" id="CAG9530095.1"/>
    </source>
</evidence>
<sequence>SAKIRTLSEFHSRIACNQQPPSAAEILTTLRYFHQTLIGFLKEMPPIPTSAFERFCPTLNRITLYPNLNYSGLYYGIINLLDVFQQISASHLAIGDAILDTIKALYFFLQRDVLEQLPYFLAAQLGILPPELDKKLVHLISTCFIPFILIPKQECLSVPAVLMTILQHSTDFSLHTLFVENLLAQKENVYKDMILVLSKGTSEARIAAANLLFHYWPIYNRHILHRKSIQYRIQAWTCVPCQNSNCVDKEPSVRCCFNPLISIKYGETAPPISLCKKCAEIVECDDKIATIPICMPMSASSNVVCQNKGCESSKRFAVGICFSEDCIRSHQYVPLRLCQECFIALHNDNTKEHFKHCSIECGWGTDIERDIVEAIVKLLKETSANLEGSDTESKRPKWLRQLEAGHTLGREIDKMTDERRTLSRFGIWLLAIICPPIPEARPEAIAYMMSMLLQWFATTALLPNDSIGAALEQLKTDVYISWITFFITYINSFLSFELFNISFNIYIYICIYCIFYIPCLHLSTWNKPSIP</sequence>